<evidence type="ECO:0000313" key="4">
    <source>
        <dbReference type="Proteomes" id="UP000028027"/>
    </source>
</evidence>
<comment type="caution">
    <text evidence="3">The sequence shown here is derived from an EMBL/GenBank/DDBJ whole genome shotgun (WGS) entry which is preliminary data.</text>
</comment>
<dbReference type="PANTHER" id="PTHR46268">
    <property type="entry name" value="STRESS RESPONSE PROTEIN NHAX"/>
    <property type="match status" value="1"/>
</dbReference>
<keyword evidence="3" id="KW-0378">Hydrolase</keyword>
<reference evidence="3 4" key="1">
    <citation type="submission" date="2014-06" db="EMBL/GenBank/DDBJ databases">
        <authorList>
            <person name="Ngugi D.K."/>
            <person name="Blom J."/>
            <person name="Alam I."/>
            <person name="Rashid M."/>
            <person name="Ba Alawi W."/>
            <person name="Zhang G."/>
            <person name="Hikmawan T."/>
            <person name="Guan Y."/>
            <person name="Antunes A."/>
            <person name="Siam R."/>
            <person name="Eldorry H."/>
            <person name="Bajic V."/>
            <person name="Stingl U."/>
        </authorList>
    </citation>
    <scope>NUCLEOTIDE SEQUENCE [LARGE SCALE GENOMIC DNA]</scope>
    <source>
        <strain evidence="3">SCGC AAA799-E16</strain>
    </source>
</reference>
<dbReference type="Pfam" id="PF00582">
    <property type="entry name" value="Usp"/>
    <property type="match status" value="1"/>
</dbReference>
<proteinExistence type="inferred from homology"/>
<dbReference type="InterPro" id="IPR006015">
    <property type="entry name" value="Universal_stress_UspA"/>
</dbReference>
<dbReference type="Proteomes" id="UP000028027">
    <property type="component" value="Unassembled WGS sequence"/>
</dbReference>
<organism evidence="3 4">
    <name type="scientific">Marine Group I thaumarchaeote SCGC AAA799-E16</name>
    <dbReference type="NCBI Taxonomy" id="1502292"/>
    <lineage>
        <taxon>Archaea</taxon>
        <taxon>Nitrososphaerota</taxon>
        <taxon>Marine Group I</taxon>
    </lineage>
</organism>
<gene>
    <name evidence="3" type="ORF">AAA799E16_00727</name>
</gene>
<dbReference type="InterPro" id="IPR006016">
    <property type="entry name" value="UspA"/>
</dbReference>
<dbReference type="InterPro" id="IPR014729">
    <property type="entry name" value="Rossmann-like_a/b/a_fold"/>
</dbReference>
<dbReference type="AlphaFoldDB" id="A0A081S6D6"/>
<dbReference type="PRINTS" id="PR01438">
    <property type="entry name" value="UNVRSLSTRESS"/>
</dbReference>
<protein>
    <submittedName>
        <fullName evidence="3">Universal stress protein YxiE</fullName>
        <ecNumber evidence="3">3.1.1.61</ecNumber>
    </submittedName>
</protein>
<dbReference type="Gene3D" id="3.40.50.620">
    <property type="entry name" value="HUPs"/>
    <property type="match status" value="1"/>
</dbReference>
<keyword evidence="4" id="KW-1185">Reference proteome</keyword>
<dbReference type="SUPFAM" id="SSF52402">
    <property type="entry name" value="Adenine nucleotide alpha hydrolases-like"/>
    <property type="match status" value="1"/>
</dbReference>
<sequence length="138" mass="15254">MIKKILVGLDGSKNSIRALSNAIQLAKQTHSSIIGLFVVQAFPTDMGLMITLRGERKGKNYKHYVRIAKSMCTKKGVTFLDVIEYGEEGRKIVSFANKNKIDVIVIGSRGMGKLREVFLGSTSNYVVHSSKIPVLIIK</sequence>
<evidence type="ECO:0000256" key="1">
    <source>
        <dbReference type="ARBA" id="ARBA00008791"/>
    </source>
</evidence>
<dbReference type="GO" id="GO:0008984">
    <property type="term" value="F:protein-glutamate methylesterase activity"/>
    <property type="evidence" value="ECO:0007669"/>
    <property type="project" value="UniProtKB-EC"/>
</dbReference>
<dbReference type="CDD" id="cd00293">
    <property type="entry name" value="USP-like"/>
    <property type="match status" value="1"/>
</dbReference>
<dbReference type="PANTHER" id="PTHR46268:SF25">
    <property type="entry name" value="USPA DOMAIN PROTEIN"/>
    <property type="match status" value="1"/>
</dbReference>
<evidence type="ECO:0000259" key="2">
    <source>
        <dbReference type="Pfam" id="PF00582"/>
    </source>
</evidence>
<evidence type="ECO:0000313" key="3">
    <source>
        <dbReference type="EMBL" id="KER06489.1"/>
    </source>
</evidence>
<accession>A0A081S6D6</accession>
<comment type="similarity">
    <text evidence="1">Belongs to the universal stress protein A family.</text>
</comment>
<feature type="domain" description="UspA" evidence="2">
    <location>
        <begin position="1"/>
        <end position="138"/>
    </location>
</feature>
<name>A0A081S6D6_9ARCH</name>
<dbReference type="EMBL" id="JNVL01000008">
    <property type="protein sequence ID" value="KER06489.1"/>
    <property type="molecule type" value="Genomic_DNA"/>
</dbReference>
<dbReference type="EC" id="3.1.1.61" evidence="3"/>